<gene>
    <name evidence="1" type="ORF">MARPO_0038s0093</name>
</gene>
<keyword evidence="2" id="KW-1185">Reference proteome</keyword>
<accession>A0A2R6X3T4</accession>
<sequence length="91" mass="9200">MGRGRIETVEPEQTVLRTAAMACFCASAGGNGLVEAGPAIAGRVCEAVHCLAEESTSRKGCGRVGVSSKTGAVLYYPASKTGLPALSAVEN</sequence>
<protein>
    <submittedName>
        <fullName evidence="1">Uncharacterized protein</fullName>
    </submittedName>
</protein>
<proteinExistence type="predicted"/>
<dbReference type="AlphaFoldDB" id="A0A2R6X3T4"/>
<dbReference type="Proteomes" id="UP000244005">
    <property type="component" value="Unassembled WGS sequence"/>
</dbReference>
<evidence type="ECO:0000313" key="1">
    <source>
        <dbReference type="EMBL" id="PTQ40770.1"/>
    </source>
</evidence>
<evidence type="ECO:0000313" key="2">
    <source>
        <dbReference type="Proteomes" id="UP000244005"/>
    </source>
</evidence>
<organism evidence="1 2">
    <name type="scientific">Marchantia polymorpha</name>
    <name type="common">Common liverwort</name>
    <name type="synonym">Marchantia aquatica</name>
    <dbReference type="NCBI Taxonomy" id="3197"/>
    <lineage>
        <taxon>Eukaryota</taxon>
        <taxon>Viridiplantae</taxon>
        <taxon>Streptophyta</taxon>
        <taxon>Embryophyta</taxon>
        <taxon>Marchantiophyta</taxon>
        <taxon>Marchantiopsida</taxon>
        <taxon>Marchantiidae</taxon>
        <taxon>Marchantiales</taxon>
        <taxon>Marchantiaceae</taxon>
        <taxon>Marchantia</taxon>
    </lineage>
</organism>
<name>A0A2R6X3T4_MARPO</name>
<dbReference type="EMBL" id="KZ772710">
    <property type="protein sequence ID" value="PTQ40770.1"/>
    <property type="molecule type" value="Genomic_DNA"/>
</dbReference>
<reference evidence="2" key="1">
    <citation type="journal article" date="2017" name="Cell">
        <title>Insights into land plant evolution garnered from the Marchantia polymorpha genome.</title>
        <authorList>
            <person name="Bowman J.L."/>
            <person name="Kohchi T."/>
            <person name="Yamato K.T."/>
            <person name="Jenkins J."/>
            <person name="Shu S."/>
            <person name="Ishizaki K."/>
            <person name="Yamaoka S."/>
            <person name="Nishihama R."/>
            <person name="Nakamura Y."/>
            <person name="Berger F."/>
            <person name="Adam C."/>
            <person name="Aki S.S."/>
            <person name="Althoff F."/>
            <person name="Araki T."/>
            <person name="Arteaga-Vazquez M.A."/>
            <person name="Balasubrmanian S."/>
            <person name="Barry K."/>
            <person name="Bauer D."/>
            <person name="Boehm C.R."/>
            <person name="Briginshaw L."/>
            <person name="Caballero-Perez J."/>
            <person name="Catarino B."/>
            <person name="Chen F."/>
            <person name="Chiyoda S."/>
            <person name="Chovatia M."/>
            <person name="Davies K.M."/>
            <person name="Delmans M."/>
            <person name="Demura T."/>
            <person name="Dierschke T."/>
            <person name="Dolan L."/>
            <person name="Dorantes-Acosta A.E."/>
            <person name="Eklund D.M."/>
            <person name="Florent S.N."/>
            <person name="Flores-Sandoval E."/>
            <person name="Fujiyama A."/>
            <person name="Fukuzawa H."/>
            <person name="Galik B."/>
            <person name="Grimanelli D."/>
            <person name="Grimwood J."/>
            <person name="Grossniklaus U."/>
            <person name="Hamada T."/>
            <person name="Haseloff J."/>
            <person name="Hetherington A.J."/>
            <person name="Higo A."/>
            <person name="Hirakawa Y."/>
            <person name="Hundley H.N."/>
            <person name="Ikeda Y."/>
            <person name="Inoue K."/>
            <person name="Inoue S.I."/>
            <person name="Ishida S."/>
            <person name="Jia Q."/>
            <person name="Kakita M."/>
            <person name="Kanazawa T."/>
            <person name="Kawai Y."/>
            <person name="Kawashima T."/>
            <person name="Kennedy M."/>
            <person name="Kinose K."/>
            <person name="Kinoshita T."/>
            <person name="Kohara Y."/>
            <person name="Koide E."/>
            <person name="Komatsu K."/>
            <person name="Kopischke S."/>
            <person name="Kubo M."/>
            <person name="Kyozuka J."/>
            <person name="Lagercrantz U."/>
            <person name="Lin S.S."/>
            <person name="Lindquist E."/>
            <person name="Lipzen A.M."/>
            <person name="Lu C.W."/>
            <person name="De Luna E."/>
            <person name="Martienssen R.A."/>
            <person name="Minamino N."/>
            <person name="Mizutani M."/>
            <person name="Mizutani M."/>
            <person name="Mochizuki N."/>
            <person name="Monte I."/>
            <person name="Mosher R."/>
            <person name="Nagasaki H."/>
            <person name="Nakagami H."/>
            <person name="Naramoto S."/>
            <person name="Nishitani K."/>
            <person name="Ohtani M."/>
            <person name="Okamoto T."/>
            <person name="Okumura M."/>
            <person name="Phillips J."/>
            <person name="Pollak B."/>
            <person name="Reinders A."/>
            <person name="Rovekamp M."/>
            <person name="Sano R."/>
            <person name="Sawa S."/>
            <person name="Schmid M.W."/>
            <person name="Shirakawa M."/>
            <person name="Solano R."/>
            <person name="Spunde A."/>
            <person name="Suetsugu N."/>
            <person name="Sugano S."/>
            <person name="Sugiyama A."/>
            <person name="Sun R."/>
            <person name="Suzuki Y."/>
            <person name="Takenaka M."/>
            <person name="Takezawa D."/>
            <person name="Tomogane H."/>
            <person name="Tsuzuki M."/>
            <person name="Ueda T."/>
            <person name="Umeda M."/>
            <person name="Ward J.M."/>
            <person name="Watanabe Y."/>
            <person name="Yazaki K."/>
            <person name="Yokoyama R."/>
            <person name="Yoshitake Y."/>
            <person name="Yotsui I."/>
            <person name="Zachgo S."/>
            <person name="Schmutz J."/>
        </authorList>
    </citation>
    <scope>NUCLEOTIDE SEQUENCE [LARGE SCALE GENOMIC DNA]</scope>
    <source>
        <strain evidence="2">Tak-1</strain>
    </source>
</reference>